<reference evidence="1" key="1">
    <citation type="submission" date="2020-05" db="EMBL/GenBank/DDBJ databases">
        <authorList>
            <person name="Chiriac C."/>
            <person name="Salcher M."/>
            <person name="Ghai R."/>
            <person name="Kavagutti S V."/>
        </authorList>
    </citation>
    <scope>NUCLEOTIDE SEQUENCE</scope>
</reference>
<proteinExistence type="predicted"/>
<name>A0A6J7E6J9_9ZZZZ</name>
<gene>
    <name evidence="1" type="ORF">UFOPK3425_00941</name>
</gene>
<sequence length="72" mass="7917">MVVGADSIGHLTRFLEFVQLFEAEGKGLEWPKARGLQLLLGEGHDDGAVDAATEKGTDRYITDQMSGNRFLH</sequence>
<protein>
    <submittedName>
        <fullName evidence="1">Unannotated protein</fullName>
    </submittedName>
</protein>
<accession>A0A6J7E6J9</accession>
<organism evidence="1">
    <name type="scientific">freshwater metagenome</name>
    <dbReference type="NCBI Taxonomy" id="449393"/>
    <lineage>
        <taxon>unclassified sequences</taxon>
        <taxon>metagenomes</taxon>
        <taxon>ecological metagenomes</taxon>
    </lineage>
</organism>
<dbReference type="EMBL" id="CAFBLV010000190">
    <property type="protein sequence ID" value="CAB4876895.1"/>
    <property type="molecule type" value="Genomic_DNA"/>
</dbReference>
<evidence type="ECO:0000313" key="1">
    <source>
        <dbReference type="EMBL" id="CAB4876895.1"/>
    </source>
</evidence>
<dbReference type="AlphaFoldDB" id="A0A6J7E6J9"/>